<dbReference type="PANTHER" id="PTHR46331">
    <property type="entry name" value="VALACYCLOVIR HYDROLASE"/>
    <property type="match status" value="1"/>
</dbReference>
<comment type="caution">
    <text evidence="1">The sequence shown here is derived from an EMBL/GenBank/DDBJ whole genome shotgun (WGS) entry which is preliminary data.</text>
</comment>
<dbReference type="PANTHER" id="PTHR46331:SF2">
    <property type="entry name" value="VALACYCLOVIR HYDROLASE"/>
    <property type="match status" value="1"/>
</dbReference>
<proteinExistence type="predicted"/>
<dbReference type="SUPFAM" id="SSF53474">
    <property type="entry name" value="alpha/beta-Hydrolases"/>
    <property type="match status" value="1"/>
</dbReference>
<protein>
    <submittedName>
        <fullName evidence="1">Bphl-like protein</fullName>
    </submittedName>
</protein>
<dbReference type="InterPro" id="IPR029058">
    <property type="entry name" value="AB_hydrolase_fold"/>
</dbReference>
<dbReference type="Gene3D" id="3.40.50.1820">
    <property type="entry name" value="alpha/beta hydrolase"/>
    <property type="match status" value="2"/>
</dbReference>
<reference evidence="1 2" key="1">
    <citation type="journal article" date="2015" name="Genome Biol. Evol.">
        <title>The genome of winter moth (Operophtera brumata) provides a genomic perspective on sexual dimorphism and phenology.</title>
        <authorList>
            <person name="Derks M.F."/>
            <person name="Smit S."/>
            <person name="Salis L."/>
            <person name="Schijlen E."/>
            <person name="Bossers A."/>
            <person name="Mateman C."/>
            <person name="Pijl A.S."/>
            <person name="de Ridder D."/>
            <person name="Groenen M.A."/>
            <person name="Visser M.E."/>
            <person name="Megens H.J."/>
        </authorList>
    </citation>
    <scope>NUCLEOTIDE SEQUENCE [LARGE SCALE GENOMIC DNA]</scope>
    <source>
        <strain evidence="1">WM2013NL</strain>
        <tissue evidence="1">Head and thorax</tissue>
    </source>
</reference>
<dbReference type="GO" id="GO:0017171">
    <property type="term" value="F:serine hydrolase activity"/>
    <property type="evidence" value="ECO:0007669"/>
    <property type="project" value="TreeGrafter"/>
</dbReference>
<keyword evidence="2" id="KW-1185">Reference proteome</keyword>
<dbReference type="Proteomes" id="UP000037510">
    <property type="component" value="Unassembled WGS sequence"/>
</dbReference>
<evidence type="ECO:0000313" key="1">
    <source>
        <dbReference type="EMBL" id="KOB68040.1"/>
    </source>
</evidence>
<evidence type="ECO:0000313" key="2">
    <source>
        <dbReference type="Proteomes" id="UP000037510"/>
    </source>
</evidence>
<name>A0A0L7KY06_OPEBR</name>
<gene>
    <name evidence="1" type="ORF">OBRU01_18888</name>
</gene>
<sequence>MLHKEAKVKVDKWDINYLKVGKGPHKVLCLPGALGTIWTDFKPQIEGFDLEKFTLVVWDPPGYGKSRPPEKDFPADFYEKDADYAYEFMKIRDITSWSEKMREPFVEIYGKQFLAVYWSKWLDGMITVFNSDKGNICAQMLKDIKCPTFILYGERDPL</sequence>
<dbReference type="EMBL" id="JTDY01004530">
    <property type="protein sequence ID" value="KOB68040.1"/>
    <property type="molecule type" value="Genomic_DNA"/>
</dbReference>
<dbReference type="AlphaFoldDB" id="A0A0L7KY06"/>
<organism evidence="1 2">
    <name type="scientific">Operophtera brumata</name>
    <name type="common">Winter moth</name>
    <name type="synonym">Phalaena brumata</name>
    <dbReference type="NCBI Taxonomy" id="104452"/>
    <lineage>
        <taxon>Eukaryota</taxon>
        <taxon>Metazoa</taxon>
        <taxon>Ecdysozoa</taxon>
        <taxon>Arthropoda</taxon>
        <taxon>Hexapoda</taxon>
        <taxon>Insecta</taxon>
        <taxon>Pterygota</taxon>
        <taxon>Neoptera</taxon>
        <taxon>Endopterygota</taxon>
        <taxon>Lepidoptera</taxon>
        <taxon>Glossata</taxon>
        <taxon>Ditrysia</taxon>
        <taxon>Geometroidea</taxon>
        <taxon>Geometridae</taxon>
        <taxon>Larentiinae</taxon>
        <taxon>Operophtera</taxon>
    </lineage>
</organism>
<dbReference type="STRING" id="104452.A0A0L7KY06"/>
<feature type="non-terminal residue" evidence="1">
    <location>
        <position position="158"/>
    </location>
</feature>
<accession>A0A0L7KY06</accession>